<accession>A0A8J5Y7D9</accession>
<protein>
    <recommendedName>
        <fullName evidence="1">Zinc knuckle CX2CX4HX4C domain-containing protein</fullName>
    </recommendedName>
</protein>
<organism evidence="2 3">
    <name type="scientific">Gossypium anomalum</name>
    <dbReference type="NCBI Taxonomy" id="47600"/>
    <lineage>
        <taxon>Eukaryota</taxon>
        <taxon>Viridiplantae</taxon>
        <taxon>Streptophyta</taxon>
        <taxon>Embryophyta</taxon>
        <taxon>Tracheophyta</taxon>
        <taxon>Spermatophyta</taxon>
        <taxon>Magnoliopsida</taxon>
        <taxon>eudicotyledons</taxon>
        <taxon>Gunneridae</taxon>
        <taxon>Pentapetalae</taxon>
        <taxon>rosids</taxon>
        <taxon>malvids</taxon>
        <taxon>Malvales</taxon>
        <taxon>Malvaceae</taxon>
        <taxon>Malvoideae</taxon>
        <taxon>Gossypium</taxon>
    </lineage>
</organism>
<dbReference type="Pfam" id="PF14392">
    <property type="entry name" value="zf-CCHC_4"/>
    <property type="match status" value="1"/>
</dbReference>
<gene>
    <name evidence="2" type="ORF">CXB51_028563</name>
</gene>
<dbReference type="PANTHER" id="PTHR33710:SF64">
    <property type="entry name" value="ENDONUCLEASE_EXONUCLEASE_PHOSPHATASE DOMAIN-CONTAINING PROTEIN"/>
    <property type="match status" value="1"/>
</dbReference>
<dbReference type="SUPFAM" id="SSF56219">
    <property type="entry name" value="DNase I-like"/>
    <property type="match status" value="1"/>
</dbReference>
<proteinExistence type="predicted"/>
<dbReference type="PANTHER" id="PTHR33710">
    <property type="entry name" value="BNAC02G09200D PROTEIN"/>
    <property type="match status" value="1"/>
</dbReference>
<reference evidence="2 3" key="1">
    <citation type="journal article" date="2021" name="bioRxiv">
        <title>The Gossypium anomalum genome as a resource for cotton improvement and evolutionary analysis of hybrid incompatibility.</title>
        <authorList>
            <person name="Grover C.E."/>
            <person name="Yuan D."/>
            <person name="Arick M.A."/>
            <person name="Miller E.R."/>
            <person name="Hu G."/>
            <person name="Peterson D.G."/>
            <person name="Wendel J.F."/>
            <person name="Udall J.A."/>
        </authorList>
    </citation>
    <scope>NUCLEOTIDE SEQUENCE [LARGE SCALE GENOMIC DNA]</scope>
    <source>
        <strain evidence="2">JFW-Udall</strain>
        <tissue evidence="2">Leaf</tissue>
    </source>
</reference>
<dbReference type="Gene3D" id="3.60.10.10">
    <property type="entry name" value="Endonuclease/exonuclease/phosphatase"/>
    <property type="match status" value="1"/>
</dbReference>
<dbReference type="Proteomes" id="UP000701853">
    <property type="component" value="Chromosome 11"/>
</dbReference>
<evidence type="ECO:0000313" key="2">
    <source>
        <dbReference type="EMBL" id="KAG8478724.1"/>
    </source>
</evidence>
<dbReference type="InterPro" id="IPR036691">
    <property type="entry name" value="Endo/exonu/phosph_ase_sf"/>
</dbReference>
<feature type="domain" description="Zinc knuckle CX2CX4HX4C" evidence="1">
    <location>
        <begin position="140"/>
        <end position="162"/>
    </location>
</feature>
<dbReference type="AlphaFoldDB" id="A0A8J5Y7D9"/>
<comment type="caution">
    <text evidence="2">The sequence shown here is derived from an EMBL/GenBank/DDBJ whole genome shotgun (WGS) entry which is preliminary data.</text>
</comment>
<evidence type="ECO:0000313" key="3">
    <source>
        <dbReference type="Proteomes" id="UP000701853"/>
    </source>
</evidence>
<dbReference type="EMBL" id="JAHUZN010000011">
    <property type="protein sequence ID" value="KAG8478724.1"/>
    <property type="molecule type" value="Genomic_DNA"/>
</dbReference>
<dbReference type="InterPro" id="IPR025836">
    <property type="entry name" value="Zn_knuckle_CX2CX4HX4C"/>
</dbReference>
<dbReference type="OrthoDB" id="991485at2759"/>
<keyword evidence="3" id="KW-1185">Reference proteome</keyword>
<name>A0A8J5Y7D9_9ROSI</name>
<evidence type="ECO:0000259" key="1">
    <source>
        <dbReference type="Pfam" id="PF14392"/>
    </source>
</evidence>
<sequence length="656" mass="76169">MAEDINEMLGRLTFFEEESKRVIRLDYKGYEAWAVGKIMSDEKIKKEAMYRVLKPLWFTKEEVSFVALNEGFILGKFGSVEDRLRILNMRWEGQSEKSRKSIGEIGRDAGWTSLDRHNKTSPKGGLLSEGEEKEIVCAIKYERLPIFCYLCGIVGHTTQKCVKQTEDGEQGSNRFQYGNWLRVQLIGNRQNRENLRNGVKIIEEVMGLKEKEKIKGGVEDSESVSTIKKCHTRHMRDGGGKTELKLFGENLWIISHLVRRWLATSPAKNQEPLMLELFGTLSNSSLLMTQMLSFYANKVARVRDQCRLDGCLAVNVAVKSGGLAMLWKEGTKVDIQNYSKYHIDSVVQLKDQRRVRFTGFYGDANLNQRNELWNMLKRVGGTVNEIWIVGGDFNAIANNAEKEGGHRKSKALMDDFCNTIRGWYTWVNNREGSAMVKERFDRFMILANDVANFPYIETKVVRQSTSDHDAITLDTMGGLNFKYEAYWANDRKAKEVKQHAWKNSNIDVLNHNKRMKIQIEKLKARVNNIIDGPYKDNNMSELKETRRKLGQLLYKEECYWAQRSRIRWLKERDQNTRFFHVRAMSRKKKNHIEKLIDANGCWKYTTTNICNIAIEYFQNLFTTSNPFYEENSFNLIKNCITGEMNCRLTKDFTDNV</sequence>